<dbReference type="OMA" id="WCVTEVY"/>
<dbReference type="CDD" id="cd00821">
    <property type="entry name" value="PH"/>
    <property type="match status" value="1"/>
</dbReference>
<dbReference type="PANTHER" id="PTHR31723">
    <property type="entry name" value="PATHOGENESIS-RELATED FAMILY PROTEIN"/>
    <property type="match status" value="1"/>
</dbReference>
<dbReference type="Proteomes" id="UP000030745">
    <property type="component" value="Unassembled WGS sequence"/>
</dbReference>
<dbReference type="OrthoDB" id="63330at2759"/>
<dbReference type="AlphaFoldDB" id="A0A067CTJ0"/>
<accession>A0A067CTJ0</accession>
<keyword evidence="3" id="KW-1185">Reference proteome</keyword>
<evidence type="ECO:0000313" key="3">
    <source>
        <dbReference type="Proteomes" id="UP000030745"/>
    </source>
</evidence>
<dbReference type="Gene3D" id="2.30.29.30">
    <property type="entry name" value="Pleckstrin-homology domain (PH domain)/Phosphotyrosine-binding domain (PTB)"/>
    <property type="match status" value="1"/>
</dbReference>
<feature type="domain" description="PH" evidence="1">
    <location>
        <begin position="24"/>
        <end position="120"/>
    </location>
</feature>
<dbReference type="InterPro" id="IPR001849">
    <property type="entry name" value="PH_domain"/>
</dbReference>
<dbReference type="VEuPathDB" id="FungiDB:SPRG_01298"/>
<dbReference type="SUPFAM" id="SSF50729">
    <property type="entry name" value="PH domain-like"/>
    <property type="match status" value="1"/>
</dbReference>
<proteinExistence type="predicted"/>
<dbReference type="RefSeq" id="XP_012194909.1">
    <property type="nucleotide sequence ID" value="XM_012339519.1"/>
</dbReference>
<dbReference type="Pfam" id="PF00169">
    <property type="entry name" value="PH"/>
    <property type="match status" value="1"/>
</dbReference>
<organism evidence="2 3">
    <name type="scientific">Saprolegnia parasitica (strain CBS 223.65)</name>
    <dbReference type="NCBI Taxonomy" id="695850"/>
    <lineage>
        <taxon>Eukaryota</taxon>
        <taxon>Sar</taxon>
        <taxon>Stramenopiles</taxon>
        <taxon>Oomycota</taxon>
        <taxon>Saprolegniomycetes</taxon>
        <taxon>Saprolegniales</taxon>
        <taxon>Saprolegniaceae</taxon>
        <taxon>Saprolegnia</taxon>
    </lineage>
</organism>
<dbReference type="EMBL" id="KK583191">
    <property type="protein sequence ID" value="KDO34024.1"/>
    <property type="molecule type" value="Genomic_DNA"/>
</dbReference>
<reference evidence="2 3" key="1">
    <citation type="journal article" date="2013" name="PLoS Genet.">
        <title>Distinctive expansion of potential virulence genes in the genome of the oomycete fish pathogen Saprolegnia parasitica.</title>
        <authorList>
            <person name="Jiang R.H."/>
            <person name="de Bruijn I."/>
            <person name="Haas B.J."/>
            <person name="Belmonte R."/>
            <person name="Lobach L."/>
            <person name="Christie J."/>
            <person name="van den Ackerveken G."/>
            <person name="Bottin A."/>
            <person name="Bulone V."/>
            <person name="Diaz-Moreno S.M."/>
            <person name="Dumas B."/>
            <person name="Fan L."/>
            <person name="Gaulin E."/>
            <person name="Govers F."/>
            <person name="Grenville-Briggs L.J."/>
            <person name="Horner N.R."/>
            <person name="Levin J.Z."/>
            <person name="Mammella M."/>
            <person name="Meijer H.J."/>
            <person name="Morris P."/>
            <person name="Nusbaum C."/>
            <person name="Oome S."/>
            <person name="Phillips A.J."/>
            <person name="van Rooyen D."/>
            <person name="Rzeszutek E."/>
            <person name="Saraiva M."/>
            <person name="Secombes C.J."/>
            <person name="Seidl M.F."/>
            <person name="Snel B."/>
            <person name="Stassen J.H."/>
            <person name="Sykes S."/>
            <person name="Tripathy S."/>
            <person name="van den Berg H."/>
            <person name="Vega-Arreguin J.C."/>
            <person name="Wawra S."/>
            <person name="Young S.K."/>
            <person name="Zeng Q."/>
            <person name="Dieguez-Uribeondo J."/>
            <person name="Russ C."/>
            <person name="Tyler B.M."/>
            <person name="van West P."/>
        </authorList>
    </citation>
    <scope>NUCLEOTIDE SEQUENCE [LARGE SCALE GENOMIC DNA]</scope>
    <source>
        <strain evidence="2 3">CBS 223.65</strain>
    </source>
</reference>
<dbReference type="InterPro" id="IPR053218">
    <property type="entry name" value="Pathogen-related_defense"/>
</dbReference>
<evidence type="ECO:0000259" key="1">
    <source>
        <dbReference type="Pfam" id="PF00169"/>
    </source>
</evidence>
<dbReference type="GeneID" id="24123895"/>
<dbReference type="PANTHER" id="PTHR31723:SF10">
    <property type="entry name" value="PATHOGEN-RELATED PROTEIN"/>
    <property type="match status" value="1"/>
</dbReference>
<dbReference type="InterPro" id="IPR011993">
    <property type="entry name" value="PH-like_dom_sf"/>
</dbReference>
<gene>
    <name evidence="2" type="ORF">SPRG_01298</name>
</gene>
<protein>
    <recommendedName>
        <fullName evidence="1">PH domain-containing protein</fullName>
    </recommendedName>
</protein>
<sequence>MADYATIADNFVCTTMSSGHRRLHTGWLHMKQRSFLSGWKRRFCVLKRDRDGAYVYLHVYKGSNTVNEPLLESIAIRQVKTHVLHASSKTPFVLEVLPYVSATALFACSDERVFRGWETQCDAAGIDMVARVTSSASVSTSSNDTDATEKEPGLFERLGKAYMKTFLMDAATANDIAVSKRLPSRHNNSIERKIESRLQQWFVGGADCGKCSVNGMDVAGPAALPQQVTLHMVSPGGWKWCVTEVYTTLPRTTFRWRQVGYFHGTFQGVPGNGDMIELEGFCHMDFDAASRKPTHLQLFYTVDGLLAALQAYVREKNLATAV</sequence>
<name>A0A067CTJ0_SAPPC</name>
<evidence type="ECO:0000313" key="2">
    <source>
        <dbReference type="EMBL" id="KDO34024.1"/>
    </source>
</evidence>
<dbReference type="KEGG" id="spar:SPRG_01298"/>